<comment type="caution">
    <text evidence="2">The sequence shown here is derived from an EMBL/GenBank/DDBJ whole genome shotgun (WGS) entry which is preliminary data.</text>
</comment>
<dbReference type="OrthoDB" id="1930760at2759"/>
<organism evidence="2 3">
    <name type="scientific">Entomortierella parvispora</name>
    <dbReference type="NCBI Taxonomy" id="205924"/>
    <lineage>
        <taxon>Eukaryota</taxon>
        <taxon>Fungi</taxon>
        <taxon>Fungi incertae sedis</taxon>
        <taxon>Mucoromycota</taxon>
        <taxon>Mortierellomycotina</taxon>
        <taxon>Mortierellomycetes</taxon>
        <taxon>Mortierellales</taxon>
        <taxon>Mortierellaceae</taxon>
        <taxon>Entomortierella</taxon>
    </lineage>
</organism>
<dbReference type="Pfam" id="PF01323">
    <property type="entry name" value="DSBA"/>
    <property type="match status" value="1"/>
</dbReference>
<dbReference type="InterPro" id="IPR036249">
    <property type="entry name" value="Thioredoxin-like_sf"/>
</dbReference>
<sequence length="220" mass="24739">MSSVASTSPKTIKIDIVSDTACPWCYVGKKRLEKAIASFKADRPENKDVQFAVNWHPYQLDPSLSKTPLPKMDMYVKKFGASRAPLIRNRMIEVGQEEGIAFAYNGSIVNTLDSHRLIAFATKRGKQNEMVDELFRNYFEEDKCGEIPTLIESAVKVGLDRDEVEQYLKSDQGVAEIQASIEQAKLEGVNGVPNITIQDRYVLSGAQEPETFEQVFNRLT</sequence>
<evidence type="ECO:0000313" key="3">
    <source>
        <dbReference type="Proteomes" id="UP000827284"/>
    </source>
</evidence>
<dbReference type="PANTHER" id="PTHR13887:SF41">
    <property type="entry name" value="THIOREDOXIN SUPERFAMILY PROTEIN"/>
    <property type="match status" value="1"/>
</dbReference>
<dbReference type="PANTHER" id="PTHR13887">
    <property type="entry name" value="GLUTATHIONE S-TRANSFERASE KAPPA"/>
    <property type="match status" value="1"/>
</dbReference>
<keyword evidence="3" id="KW-1185">Reference proteome</keyword>
<reference evidence="2" key="2">
    <citation type="journal article" date="2022" name="Microbiol. Resour. Announc.">
        <title>Whole-Genome Sequence of Entomortierella parvispora E1425, a Mucoromycotan Fungus Associated with Burkholderiaceae-Related Endosymbiotic Bacteria.</title>
        <authorList>
            <person name="Herlambang A."/>
            <person name="Guo Y."/>
            <person name="Takashima Y."/>
            <person name="Narisawa K."/>
            <person name="Ohta H."/>
            <person name="Nishizawa T."/>
        </authorList>
    </citation>
    <scope>NUCLEOTIDE SEQUENCE</scope>
    <source>
        <strain evidence="2">E1425</strain>
    </source>
</reference>
<name>A0A9P3HJ34_9FUNG</name>
<dbReference type="CDD" id="cd03024">
    <property type="entry name" value="DsbA_FrnE"/>
    <property type="match status" value="1"/>
</dbReference>
<protein>
    <recommendedName>
        <fullName evidence="1">DSBA-like thioredoxin domain-containing protein</fullName>
    </recommendedName>
</protein>
<dbReference type="InterPro" id="IPR001853">
    <property type="entry name" value="DSBA-like_thioredoxin_dom"/>
</dbReference>
<dbReference type="EMBL" id="BQFW01000014">
    <property type="protein sequence ID" value="GJJ77640.1"/>
    <property type="molecule type" value="Genomic_DNA"/>
</dbReference>
<accession>A0A9P3HJ34</accession>
<gene>
    <name evidence="2" type="ORF">EMPS_09999</name>
</gene>
<evidence type="ECO:0000259" key="1">
    <source>
        <dbReference type="Pfam" id="PF01323"/>
    </source>
</evidence>
<dbReference type="AlphaFoldDB" id="A0A9P3HJ34"/>
<dbReference type="Gene3D" id="3.40.30.10">
    <property type="entry name" value="Glutaredoxin"/>
    <property type="match status" value="1"/>
</dbReference>
<feature type="domain" description="DSBA-like thioredoxin" evidence="1">
    <location>
        <begin position="14"/>
        <end position="215"/>
    </location>
</feature>
<dbReference type="Proteomes" id="UP000827284">
    <property type="component" value="Unassembled WGS sequence"/>
</dbReference>
<dbReference type="GO" id="GO:0016491">
    <property type="term" value="F:oxidoreductase activity"/>
    <property type="evidence" value="ECO:0007669"/>
    <property type="project" value="InterPro"/>
</dbReference>
<reference evidence="2" key="1">
    <citation type="submission" date="2021-11" db="EMBL/GenBank/DDBJ databases">
        <authorList>
            <person name="Herlambang A."/>
            <person name="Guo Y."/>
            <person name="Takashima Y."/>
            <person name="Nishizawa T."/>
        </authorList>
    </citation>
    <scope>NUCLEOTIDE SEQUENCE</scope>
    <source>
        <strain evidence="2">E1425</strain>
    </source>
</reference>
<dbReference type="SUPFAM" id="SSF52833">
    <property type="entry name" value="Thioredoxin-like"/>
    <property type="match status" value="1"/>
</dbReference>
<evidence type="ECO:0000313" key="2">
    <source>
        <dbReference type="EMBL" id="GJJ77640.1"/>
    </source>
</evidence>
<proteinExistence type="predicted"/>